<evidence type="ECO:0000313" key="1">
    <source>
        <dbReference type="EMBL" id="KAF2678866.1"/>
    </source>
</evidence>
<proteinExistence type="predicted"/>
<sequence>MSAAHVVWAVVKPDAASAAESGPLRPIKRAFTVDDTPATTSSRMTLVGFARPFRTNTVNGSPPTRSHIPLFRSVLKNATKVRQGGGKPSQFSTLNAVEASCCFGERFGTALRVQTQTGHQGHEKAGATDDDIADELRRLGLYPHKLSQPVTPPLRLLSAAYWVLTFVASSLLFSRIEPLSQFMGQRTVEV</sequence>
<dbReference type="AlphaFoldDB" id="A0A6G1IKV1"/>
<accession>A0A6G1IKV1</accession>
<reference evidence="1" key="1">
    <citation type="journal article" date="2020" name="Stud. Mycol.">
        <title>101 Dothideomycetes genomes: a test case for predicting lifestyles and emergence of pathogens.</title>
        <authorList>
            <person name="Haridas S."/>
            <person name="Albert R."/>
            <person name="Binder M."/>
            <person name="Bloem J."/>
            <person name="Labutti K."/>
            <person name="Salamov A."/>
            <person name="Andreopoulos B."/>
            <person name="Baker S."/>
            <person name="Barry K."/>
            <person name="Bills G."/>
            <person name="Bluhm B."/>
            <person name="Cannon C."/>
            <person name="Castanera R."/>
            <person name="Culley D."/>
            <person name="Daum C."/>
            <person name="Ezra D."/>
            <person name="Gonzalez J."/>
            <person name="Henrissat B."/>
            <person name="Kuo A."/>
            <person name="Liang C."/>
            <person name="Lipzen A."/>
            <person name="Lutzoni F."/>
            <person name="Magnuson J."/>
            <person name="Mondo S."/>
            <person name="Nolan M."/>
            <person name="Ohm R."/>
            <person name="Pangilinan J."/>
            <person name="Park H.-J."/>
            <person name="Ramirez L."/>
            <person name="Alfaro M."/>
            <person name="Sun H."/>
            <person name="Tritt A."/>
            <person name="Yoshinaga Y."/>
            <person name="Zwiers L.-H."/>
            <person name="Turgeon B."/>
            <person name="Goodwin S."/>
            <person name="Spatafora J."/>
            <person name="Crous P."/>
            <person name="Grigoriev I."/>
        </authorList>
    </citation>
    <scope>NUCLEOTIDE SEQUENCE</scope>
    <source>
        <strain evidence="1">CBS 122367</strain>
    </source>
</reference>
<name>A0A6G1IKV1_9PLEO</name>
<protein>
    <submittedName>
        <fullName evidence="1">Uncharacterized protein</fullName>
    </submittedName>
</protein>
<dbReference type="EMBL" id="MU005608">
    <property type="protein sequence ID" value="KAF2678866.1"/>
    <property type="molecule type" value="Genomic_DNA"/>
</dbReference>
<keyword evidence="2" id="KW-1185">Reference proteome</keyword>
<evidence type="ECO:0000313" key="2">
    <source>
        <dbReference type="Proteomes" id="UP000799291"/>
    </source>
</evidence>
<gene>
    <name evidence="1" type="ORF">K458DRAFT_408564</name>
</gene>
<organism evidence="1 2">
    <name type="scientific">Lentithecium fluviatile CBS 122367</name>
    <dbReference type="NCBI Taxonomy" id="1168545"/>
    <lineage>
        <taxon>Eukaryota</taxon>
        <taxon>Fungi</taxon>
        <taxon>Dikarya</taxon>
        <taxon>Ascomycota</taxon>
        <taxon>Pezizomycotina</taxon>
        <taxon>Dothideomycetes</taxon>
        <taxon>Pleosporomycetidae</taxon>
        <taxon>Pleosporales</taxon>
        <taxon>Massarineae</taxon>
        <taxon>Lentitheciaceae</taxon>
        <taxon>Lentithecium</taxon>
    </lineage>
</organism>
<dbReference type="Proteomes" id="UP000799291">
    <property type="component" value="Unassembled WGS sequence"/>
</dbReference>